<dbReference type="AlphaFoldDB" id="A0A1J1HGJ6"/>
<sequence>MRISLPFMEANEIINCEFEHSNFLLINLSKVNLNVLGFYRPPNSNAANFLVKLDGILECHNNLICCGDSNLNLYSCEPKVDHRALLLMIHNKYTPNLRSTSKHITINTISHENILQSKIFSTAPTDSFNNFFDFIKNTIIENTTLDINFTKTSYVQFHGRKKLEFFTQHSMNIEISHQKIERVESYKYLGLIIDEQLTFENHISFIKSKILPMTYAIRRIRHSIGLNIAYQLYFTNIYSHLIFMNPLWSVATLSLQNSLFVIQKKCLRFIQMKHRLSPSRSLFSERILPLPVLNDYHLLILAFKIKNNLLKNNIEINYVNEIHRYGTRQVGNFHIIKYETRYGKADFYRRGLIKFNEMPNELKRLRSLTLFKKHLREYLFETFESENELA</sequence>
<evidence type="ECO:0000313" key="2">
    <source>
        <dbReference type="Proteomes" id="UP000183832"/>
    </source>
</evidence>
<reference evidence="1 2" key="1">
    <citation type="submission" date="2015-04" db="EMBL/GenBank/DDBJ databases">
        <authorList>
            <person name="Syromyatnikov M.Y."/>
            <person name="Popov V.N."/>
        </authorList>
    </citation>
    <scope>NUCLEOTIDE SEQUENCE [LARGE SCALE GENOMIC DNA]</scope>
</reference>
<proteinExistence type="predicted"/>
<dbReference type="OrthoDB" id="8062618at2759"/>
<dbReference type="Proteomes" id="UP000183832">
    <property type="component" value="Unassembled WGS sequence"/>
</dbReference>
<dbReference type="EMBL" id="CVRI01000003">
    <property type="protein sequence ID" value="CRK87125.1"/>
    <property type="molecule type" value="Genomic_DNA"/>
</dbReference>
<accession>A0A1J1HGJ6</accession>
<dbReference type="InterPro" id="IPR036691">
    <property type="entry name" value="Endo/exonu/phosph_ase_sf"/>
</dbReference>
<dbReference type="Gene3D" id="3.60.10.10">
    <property type="entry name" value="Endonuclease/exonuclease/phosphatase"/>
    <property type="match status" value="1"/>
</dbReference>
<organism evidence="1 2">
    <name type="scientific">Clunio marinus</name>
    <dbReference type="NCBI Taxonomy" id="568069"/>
    <lineage>
        <taxon>Eukaryota</taxon>
        <taxon>Metazoa</taxon>
        <taxon>Ecdysozoa</taxon>
        <taxon>Arthropoda</taxon>
        <taxon>Hexapoda</taxon>
        <taxon>Insecta</taxon>
        <taxon>Pterygota</taxon>
        <taxon>Neoptera</taxon>
        <taxon>Endopterygota</taxon>
        <taxon>Diptera</taxon>
        <taxon>Nematocera</taxon>
        <taxon>Chironomoidea</taxon>
        <taxon>Chironomidae</taxon>
        <taxon>Clunio</taxon>
    </lineage>
</organism>
<protein>
    <submittedName>
        <fullName evidence="1">CLUMA_CG000913, isoform A</fullName>
    </submittedName>
</protein>
<keyword evidence="2" id="KW-1185">Reference proteome</keyword>
<evidence type="ECO:0000313" key="1">
    <source>
        <dbReference type="EMBL" id="CRK87125.1"/>
    </source>
</evidence>
<gene>
    <name evidence="1" type="ORF">CLUMA_CG000913</name>
</gene>
<name>A0A1J1HGJ6_9DIPT</name>
<dbReference type="STRING" id="568069.A0A1J1HGJ6"/>